<keyword evidence="1" id="KW-0472">Membrane</keyword>
<protein>
    <recommendedName>
        <fullName evidence="4">AtpZ/AtpI family protein</fullName>
    </recommendedName>
</protein>
<feature type="transmembrane region" description="Helical" evidence="1">
    <location>
        <begin position="12"/>
        <end position="35"/>
    </location>
</feature>
<accession>A0ABN2FVF0</accession>
<keyword evidence="3" id="KW-1185">Reference proteome</keyword>
<evidence type="ECO:0000313" key="3">
    <source>
        <dbReference type="Proteomes" id="UP001500618"/>
    </source>
</evidence>
<keyword evidence="1" id="KW-1133">Transmembrane helix</keyword>
<gene>
    <name evidence="2" type="ORF">GCM10009765_06790</name>
</gene>
<dbReference type="EMBL" id="BAAANY010000002">
    <property type="protein sequence ID" value="GAA1660050.1"/>
    <property type="molecule type" value="Genomic_DNA"/>
</dbReference>
<evidence type="ECO:0008006" key="4">
    <source>
        <dbReference type="Google" id="ProtNLM"/>
    </source>
</evidence>
<evidence type="ECO:0000256" key="1">
    <source>
        <dbReference type="SAM" id="Phobius"/>
    </source>
</evidence>
<dbReference type="Proteomes" id="UP001500618">
    <property type="component" value="Unassembled WGS sequence"/>
</dbReference>
<organism evidence="2 3">
    <name type="scientific">Fodinicola feengrottensis</name>
    <dbReference type="NCBI Taxonomy" id="435914"/>
    <lineage>
        <taxon>Bacteria</taxon>
        <taxon>Bacillati</taxon>
        <taxon>Actinomycetota</taxon>
        <taxon>Actinomycetes</taxon>
        <taxon>Mycobacteriales</taxon>
        <taxon>Fodinicola</taxon>
    </lineage>
</organism>
<name>A0ABN2FVF0_9ACTN</name>
<dbReference type="Pfam" id="PF09527">
    <property type="entry name" value="ATPase_gene1"/>
    <property type="match status" value="1"/>
</dbReference>
<proteinExistence type="predicted"/>
<reference evidence="2 3" key="1">
    <citation type="journal article" date="2019" name="Int. J. Syst. Evol. Microbiol.">
        <title>The Global Catalogue of Microorganisms (GCM) 10K type strain sequencing project: providing services to taxonomists for standard genome sequencing and annotation.</title>
        <authorList>
            <consortium name="The Broad Institute Genomics Platform"/>
            <consortium name="The Broad Institute Genome Sequencing Center for Infectious Disease"/>
            <person name="Wu L."/>
            <person name="Ma J."/>
        </authorList>
    </citation>
    <scope>NUCLEOTIDE SEQUENCE [LARGE SCALE GENOMIC DNA]</scope>
    <source>
        <strain evidence="2 3">JCM 14718</strain>
    </source>
</reference>
<dbReference type="InterPro" id="IPR032820">
    <property type="entry name" value="ATPase_put"/>
</dbReference>
<evidence type="ECO:0000313" key="2">
    <source>
        <dbReference type="EMBL" id="GAA1660050.1"/>
    </source>
</evidence>
<sequence>MSGASPQGPGLWQLVTLGSTLLGFVVGGLVIGLLLDNMTHASPLCTLIGLGIGIVGGLLTAGLQIRRFLKG</sequence>
<feature type="transmembrane region" description="Helical" evidence="1">
    <location>
        <begin position="41"/>
        <end position="63"/>
    </location>
</feature>
<comment type="caution">
    <text evidence="2">The sequence shown here is derived from an EMBL/GenBank/DDBJ whole genome shotgun (WGS) entry which is preliminary data.</text>
</comment>
<dbReference type="RefSeq" id="WP_425551881.1">
    <property type="nucleotide sequence ID" value="NZ_BAAANY010000002.1"/>
</dbReference>
<keyword evidence="1" id="KW-0812">Transmembrane</keyword>